<protein>
    <submittedName>
        <fullName evidence="1">Uncharacterized protein</fullName>
    </submittedName>
</protein>
<dbReference type="AlphaFoldDB" id="A0A6M4JCP6"/>
<organism evidence="1">
    <name type="scientific">Bacillus subtilis (strain 168)</name>
    <dbReference type="NCBI Taxonomy" id="224308"/>
    <lineage>
        <taxon>Bacteria</taxon>
        <taxon>Bacillati</taxon>
        <taxon>Bacillota</taxon>
        <taxon>Bacilli</taxon>
        <taxon>Bacillales</taxon>
        <taxon>Bacillaceae</taxon>
        <taxon>Bacillus</taxon>
    </lineage>
</organism>
<sequence length="87" mass="8836">MNIICLKKSSKRLSTSQAVLVTDIADTGITAAAGADIIAATAAVRAKEDTTTVMAAVIVTNAGATAAVNPKKVLVPLLGQGFFYVTD</sequence>
<dbReference type="RefSeq" id="WP_009966423.1">
    <property type="nucleotide sequence ID" value="NC_000964.3"/>
</dbReference>
<evidence type="ECO:0000313" key="1">
    <source>
        <dbReference type="EMBL" id="QJP86745.1"/>
    </source>
</evidence>
<dbReference type="OrthoDB" id="2940117at2"/>
<gene>
    <name evidence="1" type="ORF">HIR78_01255</name>
</gene>
<reference evidence="1" key="1">
    <citation type="submission" date="2020-04" db="EMBL/GenBank/DDBJ databases">
        <title>Phage recombination drives evolution of spore-forming Bacilli.</title>
        <authorList>
            <person name="Dragos A."/>
            <person name="Kovacs A.T."/>
        </authorList>
    </citation>
    <scope>NUCLEOTIDE SEQUENCE</scope>
    <source>
        <strain evidence="1">168</strain>
    </source>
</reference>
<proteinExistence type="predicted"/>
<dbReference type="EMBL" id="CP052842">
    <property type="protein sequence ID" value="QJP86745.1"/>
    <property type="molecule type" value="Genomic_DNA"/>
</dbReference>
<dbReference type="KEGG" id="bsu:BSU02019"/>
<name>A0A6M4JCP6_BACSU</name>
<accession>A0A6M4JCP6</accession>